<dbReference type="RefSeq" id="WP_010683295.1">
    <property type="nucleotide sequence ID" value="NZ_CP043538.1"/>
</dbReference>
<gene>
    <name evidence="1" type="ORF">MMSR116_06305</name>
</gene>
<dbReference type="KEGG" id="mmes:MMSR116_06305"/>
<protein>
    <submittedName>
        <fullName evidence="1">Uncharacterized protein</fullName>
    </submittedName>
</protein>
<dbReference type="OrthoDB" id="8435662at2"/>
<sequence length="368" mass="40405">MVDVLMRKNYSRPGISKMASACAVGIYLLLGSLVGDPAFGQTASSAEGASQLPADWRDVKDGVGGYPAGPMLEIALRRTHSDKLEMFKWRSEFIAMLSAQPGPLVEREWRSIWGRPENTGAGTWTGMTWWENQQRWQDMANMLFPTPAAERWLRTLDMTLVFVKPLDSSFDLRTLAQSGDQVLELGLLVFPISGPNAVSEKDPAAARAYLDALRKNDAKTYRFAIYPNPAGLDGPFTVAYNKNGPPATTGEKWFVYMASYPSAEARTRIQSTDEVRRAFDAITDATVKEHSDIQVMTRTTSQVCIKKATHACSLDPDDCHVGVMGSGDTWAASCGERPQPCVTAYDVCSQLSPRTCDAVGGRRVDGCR</sequence>
<reference evidence="1 2" key="1">
    <citation type="journal article" date="2012" name="Genet. Mol. Biol.">
        <title>Analysis of 16S rRNA and mxaF genes revealing insights into Methylobacterium niche-specific plant association.</title>
        <authorList>
            <person name="Dourado M.N."/>
            <person name="Andreote F.D."/>
            <person name="Dini-Andreote F."/>
            <person name="Conti R."/>
            <person name="Araujo J.M."/>
            <person name="Araujo W.L."/>
        </authorList>
    </citation>
    <scope>NUCLEOTIDE SEQUENCE [LARGE SCALE GENOMIC DNA]</scope>
    <source>
        <strain evidence="1 2">SR1.6/6</strain>
    </source>
</reference>
<evidence type="ECO:0000313" key="2">
    <source>
        <dbReference type="Proteomes" id="UP000012488"/>
    </source>
</evidence>
<accession>A0A6B9FKW3</accession>
<reference evidence="1 2" key="2">
    <citation type="journal article" date="2013" name="Genome Announc.">
        <title>Draft Genome Sequence of Methylobacterium mesophilicum Strain SR1.6/6, Isolated from Citrus sinensis.</title>
        <authorList>
            <person name="Marinho Almeida D."/>
            <person name="Dini-Andreote F."/>
            <person name="Camargo Neves A.A."/>
            <person name="Juca Ramos R.T."/>
            <person name="Andreote F.D."/>
            <person name="Carneiro A.R."/>
            <person name="Oliveira de Souza Lima A."/>
            <person name="Caracciolo Gomes de Sa P.H."/>
            <person name="Ribeiro Barbosa M.S."/>
            <person name="Araujo W.L."/>
            <person name="Silva A."/>
        </authorList>
    </citation>
    <scope>NUCLEOTIDE SEQUENCE [LARGE SCALE GENOMIC DNA]</scope>
    <source>
        <strain evidence="1 2">SR1.6/6</strain>
    </source>
</reference>
<name>A0A6B9FKW3_9HYPH</name>
<organism evidence="1 2">
    <name type="scientific">Methylobacterium mesophilicum SR1.6/6</name>
    <dbReference type="NCBI Taxonomy" id="908290"/>
    <lineage>
        <taxon>Bacteria</taxon>
        <taxon>Pseudomonadati</taxon>
        <taxon>Pseudomonadota</taxon>
        <taxon>Alphaproteobacteria</taxon>
        <taxon>Hyphomicrobiales</taxon>
        <taxon>Methylobacteriaceae</taxon>
        <taxon>Methylobacterium</taxon>
    </lineage>
</organism>
<proteinExistence type="predicted"/>
<evidence type="ECO:0000313" key="1">
    <source>
        <dbReference type="EMBL" id="QGY01558.1"/>
    </source>
</evidence>
<dbReference type="EMBL" id="CP043538">
    <property type="protein sequence ID" value="QGY01558.1"/>
    <property type="molecule type" value="Genomic_DNA"/>
</dbReference>
<dbReference type="Proteomes" id="UP000012488">
    <property type="component" value="Chromosome"/>
</dbReference>
<dbReference type="AlphaFoldDB" id="A0A6B9FKW3"/>